<dbReference type="HOGENOM" id="CLU_1449168_0_0_1"/>
<evidence type="ECO:0000256" key="1">
    <source>
        <dbReference type="SAM" id="MobiDB-lite"/>
    </source>
</evidence>
<reference evidence="2 3" key="1">
    <citation type="journal article" date="2007" name="Nature">
        <title>Evolution of genes and genomes on the Drosophila phylogeny.</title>
        <authorList>
            <consortium name="Drosophila 12 Genomes Consortium"/>
            <person name="Clark A.G."/>
            <person name="Eisen M.B."/>
            <person name="Smith D.R."/>
            <person name="Bergman C.M."/>
            <person name="Oliver B."/>
            <person name="Markow T.A."/>
            <person name="Kaufman T.C."/>
            <person name="Kellis M."/>
            <person name="Gelbart W."/>
            <person name="Iyer V.N."/>
            <person name="Pollard D.A."/>
            <person name="Sackton T.B."/>
            <person name="Larracuente A.M."/>
            <person name="Singh N.D."/>
            <person name="Abad J.P."/>
            <person name="Abt D.N."/>
            <person name="Adryan B."/>
            <person name="Aguade M."/>
            <person name="Akashi H."/>
            <person name="Anderson W.W."/>
            <person name="Aquadro C.F."/>
            <person name="Ardell D.H."/>
            <person name="Arguello R."/>
            <person name="Artieri C.G."/>
            <person name="Barbash D.A."/>
            <person name="Barker D."/>
            <person name="Barsanti P."/>
            <person name="Batterham P."/>
            <person name="Batzoglou S."/>
            <person name="Begun D."/>
            <person name="Bhutkar A."/>
            <person name="Blanco E."/>
            <person name="Bosak S.A."/>
            <person name="Bradley R.K."/>
            <person name="Brand A.D."/>
            <person name="Brent M.R."/>
            <person name="Brooks A.N."/>
            <person name="Brown R.H."/>
            <person name="Butlin R.K."/>
            <person name="Caggese C."/>
            <person name="Calvi B.R."/>
            <person name="Bernardo de Carvalho A."/>
            <person name="Caspi A."/>
            <person name="Castrezana S."/>
            <person name="Celniker S.E."/>
            <person name="Chang J.L."/>
            <person name="Chapple C."/>
            <person name="Chatterji S."/>
            <person name="Chinwalla A."/>
            <person name="Civetta A."/>
            <person name="Clifton S.W."/>
            <person name="Comeron J.M."/>
            <person name="Costello J.C."/>
            <person name="Coyne J.A."/>
            <person name="Daub J."/>
            <person name="David R.G."/>
            <person name="Delcher A.L."/>
            <person name="Delehaunty K."/>
            <person name="Do C.B."/>
            <person name="Ebling H."/>
            <person name="Edwards K."/>
            <person name="Eickbush T."/>
            <person name="Evans J.D."/>
            <person name="Filipski A."/>
            <person name="Findeiss S."/>
            <person name="Freyhult E."/>
            <person name="Fulton L."/>
            <person name="Fulton R."/>
            <person name="Garcia A.C."/>
            <person name="Gardiner A."/>
            <person name="Garfield D.A."/>
            <person name="Garvin B.E."/>
            <person name="Gibson G."/>
            <person name="Gilbert D."/>
            <person name="Gnerre S."/>
            <person name="Godfrey J."/>
            <person name="Good R."/>
            <person name="Gotea V."/>
            <person name="Gravely B."/>
            <person name="Greenberg A.J."/>
            <person name="Griffiths-Jones S."/>
            <person name="Gross S."/>
            <person name="Guigo R."/>
            <person name="Gustafson E.A."/>
            <person name="Haerty W."/>
            <person name="Hahn M.W."/>
            <person name="Halligan D.L."/>
            <person name="Halpern A.L."/>
            <person name="Halter G.M."/>
            <person name="Han M.V."/>
            <person name="Heger A."/>
            <person name="Hillier L."/>
            <person name="Hinrichs A.S."/>
            <person name="Holmes I."/>
            <person name="Hoskins R.A."/>
            <person name="Hubisz M.J."/>
            <person name="Hultmark D."/>
            <person name="Huntley M.A."/>
            <person name="Jaffe D.B."/>
            <person name="Jagadeeshan S."/>
            <person name="Jeck W.R."/>
            <person name="Johnson J."/>
            <person name="Jones C.D."/>
            <person name="Jordan W.C."/>
            <person name="Karpen G.H."/>
            <person name="Kataoka E."/>
            <person name="Keightley P.D."/>
            <person name="Kheradpour P."/>
            <person name="Kirkness E.F."/>
            <person name="Koerich L.B."/>
            <person name="Kristiansen K."/>
            <person name="Kudrna D."/>
            <person name="Kulathinal R.J."/>
            <person name="Kumar S."/>
            <person name="Kwok R."/>
            <person name="Lander E."/>
            <person name="Langley C.H."/>
            <person name="Lapoint R."/>
            <person name="Lazzaro B.P."/>
            <person name="Lee S.J."/>
            <person name="Levesque L."/>
            <person name="Li R."/>
            <person name="Lin C.F."/>
            <person name="Lin M.F."/>
            <person name="Lindblad-Toh K."/>
            <person name="Llopart A."/>
            <person name="Long M."/>
            <person name="Low L."/>
            <person name="Lozovsky E."/>
            <person name="Lu J."/>
            <person name="Luo M."/>
            <person name="Machado C.A."/>
            <person name="Makalowski W."/>
            <person name="Marzo M."/>
            <person name="Matsuda M."/>
            <person name="Matzkin L."/>
            <person name="McAllister B."/>
            <person name="McBride C.S."/>
            <person name="McKernan B."/>
            <person name="McKernan K."/>
            <person name="Mendez-Lago M."/>
            <person name="Minx P."/>
            <person name="Mollenhauer M.U."/>
            <person name="Montooth K."/>
            <person name="Mount S.M."/>
            <person name="Mu X."/>
            <person name="Myers E."/>
            <person name="Negre B."/>
            <person name="Newfeld S."/>
            <person name="Nielsen R."/>
            <person name="Noor M.A."/>
            <person name="O'Grady P."/>
            <person name="Pachter L."/>
            <person name="Papaceit M."/>
            <person name="Parisi M.J."/>
            <person name="Parisi M."/>
            <person name="Parts L."/>
            <person name="Pedersen J.S."/>
            <person name="Pesole G."/>
            <person name="Phillippy A.M."/>
            <person name="Ponting C.P."/>
            <person name="Pop M."/>
            <person name="Porcelli D."/>
            <person name="Powell J.R."/>
            <person name="Prohaska S."/>
            <person name="Pruitt K."/>
            <person name="Puig M."/>
            <person name="Quesneville H."/>
            <person name="Ram K.R."/>
            <person name="Rand D."/>
            <person name="Rasmussen M.D."/>
            <person name="Reed L.K."/>
            <person name="Reenan R."/>
            <person name="Reily A."/>
            <person name="Remington K.A."/>
            <person name="Rieger T.T."/>
            <person name="Ritchie M.G."/>
            <person name="Robin C."/>
            <person name="Rogers Y.H."/>
            <person name="Rohde C."/>
            <person name="Rozas J."/>
            <person name="Rubenfield M.J."/>
            <person name="Ruiz A."/>
            <person name="Russo S."/>
            <person name="Salzberg S.L."/>
            <person name="Sanchez-Gracia A."/>
            <person name="Saranga D.J."/>
            <person name="Sato H."/>
            <person name="Schaeffer S.W."/>
            <person name="Schatz M.C."/>
            <person name="Schlenke T."/>
            <person name="Schwartz R."/>
            <person name="Segarra C."/>
            <person name="Singh R.S."/>
            <person name="Sirot L."/>
            <person name="Sirota M."/>
            <person name="Sisneros N.B."/>
            <person name="Smith C.D."/>
            <person name="Smith T.F."/>
            <person name="Spieth J."/>
            <person name="Stage D.E."/>
            <person name="Stark A."/>
            <person name="Stephan W."/>
            <person name="Strausberg R.L."/>
            <person name="Strempel S."/>
            <person name="Sturgill D."/>
            <person name="Sutton G."/>
            <person name="Sutton G.G."/>
            <person name="Tao W."/>
            <person name="Teichmann S."/>
            <person name="Tobari Y.N."/>
            <person name="Tomimura Y."/>
            <person name="Tsolas J.M."/>
            <person name="Valente V.L."/>
            <person name="Venter E."/>
            <person name="Venter J.C."/>
            <person name="Vicario S."/>
            <person name="Vieira F.G."/>
            <person name="Vilella A.J."/>
            <person name="Villasante A."/>
            <person name="Walenz B."/>
            <person name="Wang J."/>
            <person name="Wasserman M."/>
            <person name="Watts T."/>
            <person name="Wilson D."/>
            <person name="Wilson R.K."/>
            <person name="Wing R.A."/>
            <person name="Wolfner M.F."/>
            <person name="Wong A."/>
            <person name="Wong G.K."/>
            <person name="Wu C.I."/>
            <person name="Wu G."/>
            <person name="Yamamoto D."/>
            <person name="Yang H.P."/>
            <person name="Yang S.P."/>
            <person name="Yorke J.A."/>
            <person name="Yoshida K."/>
            <person name="Zdobnov E."/>
            <person name="Zhang P."/>
            <person name="Zhang Y."/>
            <person name="Zimin A.V."/>
            <person name="Baldwin J."/>
            <person name="Abdouelleil A."/>
            <person name="Abdulkadir J."/>
            <person name="Abebe A."/>
            <person name="Abera B."/>
            <person name="Abreu J."/>
            <person name="Acer S.C."/>
            <person name="Aftuck L."/>
            <person name="Alexander A."/>
            <person name="An P."/>
            <person name="Anderson E."/>
            <person name="Anderson S."/>
            <person name="Arachi H."/>
            <person name="Azer M."/>
            <person name="Bachantsang P."/>
            <person name="Barry A."/>
            <person name="Bayul T."/>
            <person name="Berlin A."/>
            <person name="Bessette D."/>
            <person name="Bloom T."/>
            <person name="Blye J."/>
            <person name="Boguslavskiy L."/>
            <person name="Bonnet C."/>
            <person name="Boukhgalter B."/>
            <person name="Bourzgui I."/>
            <person name="Brown A."/>
            <person name="Cahill P."/>
            <person name="Channer S."/>
            <person name="Cheshatsang Y."/>
            <person name="Chuda L."/>
            <person name="Citroen M."/>
            <person name="Collymore A."/>
            <person name="Cooke P."/>
            <person name="Costello M."/>
            <person name="D'Aco K."/>
            <person name="Daza R."/>
            <person name="De Haan G."/>
            <person name="DeGray S."/>
            <person name="DeMaso C."/>
            <person name="Dhargay N."/>
            <person name="Dooley K."/>
            <person name="Dooley E."/>
            <person name="Doricent M."/>
            <person name="Dorje P."/>
            <person name="Dorjee K."/>
            <person name="Dupes A."/>
            <person name="Elong R."/>
            <person name="Falk J."/>
            <person name="Farina A."/>
            <person name="Faro S."/>
            <person name="Ferguson D."/>
            <person name="Fisher S."/>
            <person name="Foley C.D."/>
            <person name="Franke A."/>
            <person name="Friedrich D."/>
            <person name="Gadbois L."/>
            <person name="Gearin G."/>
            <person name="Gearin C.R."/>
            <person name="Giannoukos G."/>
            <person name="Goode T."/>
            <person name="Graham J."/>
            <person name="Grandbois E."/>
            <person name="Grewal S."/>
            <person name="Gyaltsen K."/>
            <person name="Hafez N."/>
            <person name="Hagos B."/>
            <person name="Hall J."/>
            <person name="Henson C."/>
            <person name="Hollinger A."/>
            <person name="Honan T."/>
            <person name="Huard M.D."/>
            <person name="Hughes L."/>
            <person name="Hurhula B."/>
            <person name="Husby M.E."/>
            <person name="Kamat A."/>
            <person name="Kanga B."/>
            <person name="Kashin S."/>
            <person name="Khazanovich D."/>
            <person name="Kisner P."/>
            <person name="Lance K."/>
            <person name="Lara M."/>
            <person name="Lee W."/>
            <person name="Lennon N."/>
            <person name="Letendre F."/>
            <person name="LeVine R."/>
            <person name="Lipovsky A."/>
            <person name="Liu X."/>
            <person name="Liu J."/>
            <person name="Liu S."/>
            <person name="Lokyitsang T."/>
            <person name="Lokyitsang Y."/>
            <person name="Lubonja R."/>
            <person name="Lui A."/>
            <person name="MacDonald P."/>
            <person name="Magnisalis V."/>
            <person name="Maru K."/>
            <person name="Matthews C."/>
            <person name="McCusker W."/>
            <person name="McDonough S."/>
            <person name="Mehta T."/>
            <person name="Meldrim J."/>
            <person name="Meneus L."/>
            <person name="Mihai O."/>
            <person name="Mihalev A."/>
            <person name="Mihova T."/>
            <person name="Mittelman R."/>
            <person name="Mlenga V."/>
            <person name="Montmayeur A."/>
            <person name="Mulrain L."/>
            <person name="Navidi A."/>
            <person name="Naylor J."/>
            <person name="Negash T."/>
            <person name="Nguyen T."/>
            <person name="Nguyen N."/>
            <person name="Nicol R."/>
            <person name="Norbu C."/>
            <person name="Norbu N."/>
            <person name="Novod N."/>
            <person name="O'Neill B."/>
            <person name="Osman S."/>
            <person name="Markiewicz E."/>
            <person name="Oyono O.L."/>
            <person name="Patti C."/>
            <person name="Phunkhang P."/>
            <person name="Pierre F."/>
            <person name="Priest M."/>
            <person name="Raghuraman S."/>
            <person name="Rege F."/>
            <person name="Reyes R."/>
            <person name="Rise C."/>
            <person name="Rogov P."/>
            <person name="Ross K."/>
            <person name="Ryan E."/>
            <person name="Settipalli S."/>
            <person name="Shea T."/>
            <person name="Sherpa N."/>
            <person name="Shi L."/>
            <person name="Shih D."/>
            <person name="Sparrow T."/>
            <person name="Spaulding J."/>
            <person name="Stalker J."/>
            <person name="Stange-Thomann N."/>
            <person name="Stavropoulos S."/>
            <person name="Stone C."/>
            <person name="Strader C."/>
            <person name="Tesfaye S."/>
            <person name="Thomson T."/>
            <person name="Thoulutsang Y."/>
            <person name="Thoulutsang D."/>
            <person name="Topham K."/>
            <person name="Topping I."/>
            <person name="Tsamla T."/>
            <person name="Vassiliev H."/>
            <person name="Vo A."/>
            <person name="Wangchuk T."/>
            <person name="Wangdi T."/>
            <person name="Weiand M."/>
            <person name="Wilkinson J."/>
            <person name="Wilson A."/>
            <person name="Yadav S."/>
            <person name="Young G."/>
            <person name="Yu Q."/>
            <person name="Zembek L."/>
            <person name="Zhong D."/>
            <person name="Zimmer A."/>
            <person name="Zwirko Z."/>
            <person name="Jaffe D.B."/>
            <person name="Alvarez P."/>
            <person name="Brockman W."/>
            <person name="Butler J."/>
            <person name="Chin C."/>
            <person name="Gnerre S."/>
            <person name="Grabherr M."/>
            <person name="Kleber M."/>
            <person name="Mauceli E."/>
            <person name="MacCallum I."/>
        </authorList>
    </citation>
    <scope>NUCLEOTIDE SEQUENCE [LARGE SCALE GENOMIC DNA]</scope>
    <source>
        <strain evidence="3">Rob3c / Tucson 14021-0248.25</strain>
    </source>
</reference>
<feature type="region of interest" description="Disordered" evidence="1">
    <location>
        <begin position="101"/>
        <end position="121"/>
    </location>
</feature>
<dbReference type="EMBL" id="CH480829">
    <property type="protein sequence ID" value="EDW45405.1"/>
    <property type="molecule type" value="Genomic_DNA"/>
</dbReference>
<sequence length="187" mass="20854">MDTKMEAEWEKVRREGGAQLGEAEWEKTQTLEAFMTQTFSVTKISEKTKRTRGWDMISPMAMRAHQVRRLTATFGITVLEIRALLENLLQPHIMTRDRKRSVHIASSGSPRLDPPAAHGGNYAKLNKQQSCKQTRIHQRQALGPVASCKRQVVGCLLATGISLQPQAGNPFLKAGQFFGDPEICGPK</sequence>
<dbReference type="AlphaFoldDB" id="B4ICX9"/>
<accession>B4ICX9</accession>
<organism evidence="3">
    <name type="scientific">Drosophila sechellia</name>
    <name type="common">Fruit fly</name>
    <dbReference type="NCBI Taxonomy" id="7238"/>
    <lineage>
        <taxon>Eukaryota</taxon>
        <taxon>Metazoa</taxon>
        <taxon>Ecdysozoa</taxon>
        <taxon>Arthropoda</taxon>
        <taxon>Hexapoda</taxon>
        <taxon>Insecta</taxon>
        <taxon>Pterygota</taxon>
        <taxon>Neoptera</taxon>
        <taxon>Endopterygota</taxon>
        <taxon>Diptera</taxon>
        <taxon>Brachycera</taxon>
        <taxon>Muscomorpha</taxon>
        <taxon>Ephydroidea</taxon>
        <taxon>Drosophilidae</taxon>
        <taxon>Drosophila</taxon>
        <taxon>Sophophora</taxon>
    </lineage>
</organism>
<evidence type="ECO:0000313" key="2">
    <source>
        <dbReference type="EMBL" id="EDW45405.1"/>
    </source>
</evidence>
<gene>
    <name evidence="2" type="primary">Dsec\GM16663</name>
    <name evidence="2" type="ORF">Dsec_GM16663</name>
</gene>
<keyword evidence="3" id="KW-1185">Reference proteome</keyword>
<evidence type="ECO:0000313" key="3">
    <source>
        <dbReference type="Proteomes" id="UP000001292"/>
    </source>
</evidence>
<dbReference type="Proteomes" id="UP000001292">
    <property type="component" value="Unassembled WGS sequence"/>
</dbReference>
<protein>
    <submittedName>
        <fullName evidence="2">GM16663</fullName>
    </submittedName>
</protein>
<name>B4ICX9_DROSE</name>
<proteinExistence type="predicted"/>